<proteinExistence type="predicted"/>
<evidence type="ECO:0000313" key="2">
    <source>
        <dbReference type="EMBL" id="KKL74040.1"/>
    </source>
</evidence>
<sequence>MAEETVEAPSGVRELPKGFSLKTVATACGDYKYEVEAPQADSLEALLGAYKALGKPGEEIILAIFNSGNEQGAKQGQKNLVRKALEEHGVDSDEVADAVAKHQEVARQFIQGAPRGGGGPRHESGLTKKQREALGSAVATEMARTGGPPNQARMVDIAKELGIDPSQLGN</sequence>
<dbReference type="AlphaFoldDB" id="A0A0F9GXE2"/>
<protein>
    <submittedName>
        <fullName evidence="2">Uncharacterized protein</fullName>
    </submittedName>
</protein>
<comment type="caution">
    <text evidence="2">The sequence shown here is derived from an EMBL/GenBank/DDBJ whole genome shotgun (WGS) entry which is preliminary data.</text>
</comment>
<name>A0A0F9GXE2_9ZZZZ</name>
<reference evidence="2" key="1">
    <citation type="journal article" date="2015" name="Nature">
        <title>Complex archaea that bridge the gap between prokaryotes and eukaryotes.</title>
        <authorList>
            <person name="Spang A."/>
            <person name="Saw J.H."/>
            <person name="Jorgensen S.L."/>
            <person name="Zaremba-Niedzwiedzka K."/>
            <person name="Martijn J."/>
            <person name="Lind A.E."/>
            <person name="van Eijk R."/>
            <person name="Schleper C."/>
            <person name="Guy L."/>
            <person name="Ettema T.J."/>
        </authorList>
    </citation>
    <scope>NUCLEOTIDE SEQUENCE</scope>
</reference>
<accession>A0A0F9GXE2</accession>
<organism evidence="2">
    <name type="scientific">marine sediment metagenome</name>
    <dbReference type="NCBI Taxonomy" id="412755"/>
    <lineage>
        <taxon>unclassified sequences</taxon>
        <taxon>metagenomes</taxon>
        <taxon>ecological metagenomes</taxon>
    </lineage>
</organism>
<evidence type="ECO:0000256" key="1">
    <source>
        <dbReference type="SAM" id="MobiDB-lite"/>
    </source>
</evidence>
<dbReference type="EMBL" id="LAZR01024778">
    <property type="protein sequence ID" value="KKL74040.1"/>
    <property type="molecule type" value="Genomic_DNA"/>
</dbReference>
<gene>
    <name evidence="2" type="ORF">LCGC14_2068860</name>
</gene>
<feature type="region of interest" description="Disordered" evidence="1">
    <location>
        <begin position="110"/>
        <end position="130"/>
    </location>
</feature>
<feature type="compositionally biased region" description="Basic and acidic residues" evidence="1">
    <location>
        <begin position="120"/>
        <end position="130"/>
    </location>
</feature>